<reference evidence="1" key="1">
    <citation type="submission" date="2021-01" db="EMBL/GenBank/DDBJ databases">
        <authorList>
            <consortium name="Genoscope - CEA"/>
            <person name="William W."/>
        </authorList>
    </citation>
    <scope>NUCLEOTIDE SEQUENCE</scope>
</reference>
<comment type="caution">
    <text evidence="1">The sequence shown here is derived from an EMBL/GenBank/DDBJ whole genome shotgun (WGS) entry which is preliminary data.</text>
</comment>
<accession>A0A8S1K771</accession>
<sequence>MLNICFCMFIRTIRMCESIAFILKFLVNSKESISKSIPKSKLKNQIELAGNQIQKRHYFRNCIRKKNL</sequence>
<dbReference type="EMBL" id="CAJJDN010000005">
    <property type="protein sequence ID" value="CAD8051139.1"/>
    <property type="molecule type" value="Genomic_DNA"/>
</dbReference>
<evidence type="ECO:0000313" key="2">
    <source>
        <dbReference type="Proteomes" id="UP000692954"/>
    </source>
</evidence>
<keyword evidence="2" id="KW-1185">Reference proteome</keyword>
<gene>
    <name evidence="1" type="ORF">PSON_ATCC_30995.1.T0050371</name>
</gene>
<proteinExistence type="predicted"/>
<evidence type="ECO:0000313" key="1">
    <source>
        <dbReference type="EMBL" id="CAD8051139.1"/>
    </source>
</evidence>
<dbReference type="AlphaFoldDB" id="A0A8S1K771"/>
<organism evidence="1 2">
    <name type="scientific">Paramecium sonneborni</name>
    <dbReference type="NCBI Taxonomy" id="65129"/>
    <lineage>
        <taxon>Eukaryota</taxon>
        <taxon>Sar</taxon>
        <taxon>Alveolata</taxon>
        <taxon>Ciliophora</taxon>
        <taxon>Intramacronucleata</taxon>
        <taxon>Oligohymenophorea</taxon>
        <taxon>Peniculida</taxon>
        <taxon>Parameciidae</taxon>
        <taxon>Paramecium</taxon>
    </lineage>
</organism>
<dbReference type="Proteomes" id="UP000692954">
    <property type="component" value="Unassembled WGS sequence"/>
</dbReference>
<protein>
    <submittedName>
        <fullName evidence="1">Uncharacterized protein</fullName>
    </submittedName>
</protein>
<name>A0A8S1K771_9CILI</name>